<gene>
    <name evidence="3" type="ORF">CKAN_01360800</name>
</gene>
<evidence type="ECO:0000313" key="4">
    <source>
        <dbReference type="Proteomes" id="UP000283530"/>
    </source>
</evidence>
<dbReference type="EMBL" id="QPKB01000005">
    <property type="protein sequence ID" value="RWR84782.1"/>
    <property type="molecule type" value="Genomic_DNA"/>
</dbReference>
<evidence type="ECO:0000313" key="3">
    <source>
        <dbReference type="EMBL" id="RWR84782.1"/>
    </source>
</evidence>
<dbReference type="AlphaFoldDB" id="A0A443P238"/>
<dbReference type="OrthoDB" id="1911931at2759"/>
<reference evidence="3 4" key="1">
    <citation type="journal article" date="2019" name="Nat. Plants">
        <title>Stout camphor tree genome fills gaps in understanding of flowering plant genome evolution.</title>
        <authorList>
            <person name="Chaw S.M."/>
            <person name="Liu Y.C."/>
            <person name="Wu Y.W."/>
            <person name="Wang H.Y."/>
            <person name="Lin C.I."/>
            <person name="Wu C.S."/>
            <person name="Ke H.M."/>
            <person name="Chang L.Y."/>
            <person name="Hsu C.Y."/>
            <person name="Yang H.T."/>
            <person name="Sudianto E."/>
            <person name="Hsu M.H."/>
            <person name="Wu K.P."/>
            <person name="Wang L.N."/>
            <person name="Leebens-Mack J.H."/>
            <person name="Tsai I.J."/>
        </authorList>
    </citation>
    <scope>NUCLEOTIDE SEQUENCE [LARGE SCALE GENOMIC DNA]</scope>
    <source>
        <strain evidence="4">cv. Chaw 1501</strain>
        <tissue evidence="3">Young leaves</tissue>
    </source>
</reference>
<evidence type="ECO:0000256" key="1">
    <source>
        <dbReference type="SAM" id="Coils"/>
    </source>
</evidence>
<evidence type="ECO:0000256" key="2">
    <source>
        <dbReference type="SAM" id="MobiDB-lite"/>
    </source>
</evidence>
<feature type="compositionally biased region" description="Polar residues" evidence="2">
    <location>
        <begin position="1"/>
        <end position="21"/>
    </location>
</feature>
<feature type="compositionally biased region" description="Low complexity" evidence="2">
    <location>
        <begin position="177"/>
        <end position="194"/>
    </location>
</feature>
<protein>
    <submittedName>
        <fullName evidence="3">Uncharacterized protein</fullName>
    </submittedName>
</protein>
<accession>A0A443P238</accession>
<proteinExistence type="predicted"/>
<feature type="compositionally biased region" description="Polar residues" evidence="2">
    <location>
        <begin position="499"/>
        <end position="516"/>
    </location>
</feature>
<keyword evidence="1" id="KW-0175">Coiled coil</keyword>
<feature type="region of interest" description="Disordered" evidence="2">
    <location>
        <begin position="491"/>
        <end position="530"/>
    </location>
</feature>
<name>A0A443P238_9MAGN</name>
<comment type="caution">
    <text evidence="3">The sequence shown here is derived from an EMBL/GenBank/DDBJ whole genome shotgun (WGS) entry which is preliminary data.</text>
</comment>
<dbReference type="STRING" id="337451.A0A443P238"/>
<feature type="region of interest" description="Disordered" evidence="2">
    <location>
        <begin position="364"/>
        <end position="393"/>
    </location>
</feature>
<feature type="region of interest" description="Disordered" evidence="2">
    <location>
        <begin position="1"/>
        <end position="73"/>
    </location>
</feature>
<dbReference type="PANTHER" id="PTHR34466">
    <property type="entry name" value="OS11G0129800 PROTEIN"/>
    <property type="match status" value="1"/>
</dbReference>
<feature type="compositionally biased region" description="Low complexity" evidence="2">
    <location>
        <begin position="105"/>
        <end position="120"/>
    </location>
</feature>
<feature type="compositionally biased region" description="Basic and acidic residues" evidence="2">
    <location>
        <begin position="382"/>
        <end position="393"/>
    </location>
</feature>
<organism evidence="3 4">
    <name type="scientific">Cinnamomum micranthum f. kanehirae</name>
    <dbReference type="NCBI Taxonomy" id="337451"/>
    <lineage>
        <taxon>Eukaryota</taxon>
        <taxon>Viridiplantae</taxon>
        <taxon>Streptophyta</taxon>
        <taxon>Embryophyta</taxon>
        <taxon>Tracheophyta</taxon>
        <taxon>Spermatophyta</taxon>
        <taxon>Magnoliopsida</taxon>
        <taxon>Magnoliidae</taxon>
        <taxon>Laurales</taxon>
        <taxon>Lauraceae</taxon>
        <taxon>Cinnamomum</taxon>
    </lineage>
</organism>
<dbReference type="Proteomes" id="UP000283530">
    <property type="component" value="Unassembled WGS sequence"/>
</dbReference>
<feature type="compositionally biased region" description="Low complexity" evidence="2">
    <location>
        <begin position="133"/>
        <end position="152"/>
    </location>
</feature>
<sequence length="595" mass="65463">MATSAFKSTTKRSPIASQSPADPSDSGSSNRSGLHRRSRSLSRFSGRFPPPDADDDDLPKGRFVNTVRGSGFPEISLDDLAKEFFLAGEDAEKGSEIARWRSGRRVSSVGPGGSSTKVGSTDASQRRGRSVSRSHGSGNSDNNSGSKVVSDGGSRRRRSVSVARYKCSDSESDMDHSSSLSNFNKLKSSSNGNFQRSTLHKPTASSQQRVLRRSLSQKDLLHSHDDYSSFSSALTDDEAPDTCNKNGFEKTIRAVYSQKKTEHPTGDGEGNGLYEAMRKEVWHAVEEIKTQLEQVMVQTKPALLSNGDCLESKSSDLIQTVADIRNKYTNKLEQSEKRTQDLLAELAVEEQRGREFSKIVRELLPDPKPTVAPEKTSRARKRSNDRNRMSKRLTEEAEKFFEDFISNVEDTDFSSFDGEKSDASSTVGGTSKTKETMLITKTETCENQLGAPSLPVEMDGVILPWLKWEDSNDLSPLSCKSKMEVSLTSRNALLDTPMGRSTSHPTGDRSASSRASWSPDGHDSSSAVSRGNLDSAFAESRYCPSQCATSKTGGSSFDMDDYLNYRLAEDLLFERLRQRKRTESGGLLLCGRTLF</sequence>
<feature type="coiled-coil region" evidence="1">
    <location>
        <begin position="325"/>
        <end position="352"/>
    </location>
</feature>
<feature type="region of interest" description="Disordered" evidence="2">
    <location>
        <begin position="95"/>
        <end position="216"/>
    </location>
</feature>
<feature type="compositionally biased region" description="Basic and acidic residues" evidence="2">
    <location>
        <begin position="166"/>
        <end position="176"/>
    </location>
</feature>
<dbReference type="PANTHER" id="PTHR34466:SF1">
    <property type="entry name" value="OS06G0609800 PROTEIN"/>
    <property type="match status" value="1"/>
</dbReference>
<keyword evidence="4" id="KW-1185">Reference proteome</keyword>